<proteinExistence type="predicted"/>
<comment type="caution">
    <text evidence="1">The sequence shown here is derived from an EMBL/GenBank/DDBJ whole genome shotgun (WGS) entry which is preliminary data.</text>
</comment>
<dbReference type="RefSeq" id="WP_131797752.1">
    <property type="nucleotide sequence ID" value="NZ_JAMXLT020000012.1"/>
</dbReference>
<evidence type="ECO:0000313" key="2">
    <source>
        <dbReference type="Proteomes" id="UP001204439"/>
    </source>
</evidence>
<accession>A0ABU4JGW9</accession>
<dbReference type="EMBL" id="JAMXLT020000012">
    <property type="protein sequence ID" value="MDW8548937.1"/>
    <property type="molecule type" value="Genomic_DNA"/>
</dbReference>
<gene>
    <name evidence="1" type="ORF">NG800_008440</name>
</gene>
<name>A0ABU4JGW9_9FLAO</name>
<sequence>MKKISLYITFIFLSATSQLYAQKIKDNFDVIAKEEIGDLNKDKKNDRVLVQMDVKSDTRPLRLQIFLSQSNSKDLKLAVSSTQIIESQYPIEKKGEHSDGTIPDFFVEDGNLQMLTDKNDLKSRYTFRFKNGNFELTNISRVIWDGKNKTSETKIDLLTGTKIEFDQELGSDKILNKRKSQLKISSLPKIQDLKFSDLEKY</sequence>
<keyword evidence="2" id="KW-1185">Reference proteome</keyword>
<evidence type="ECO:0000313" key="1">
    <source>
        <dbReference type="EMBL" id="MDW8548937.1"/>
    </source>
</evidence>
<protein>
    <submittedName>
        <fullName evidence="1">Uncharacterized protein</fullName>
    </submittedName>
</protein>
<dbReference type="Proteomes" id="UP001204439">
    <property type="component" value="Unassembled WGS sequence"/>
</dbReference>
<organism evidence="1 2">
    <name type="scientific">Epilithonimonas ginsengisoli</name>
    <dbReference type="NCBI Taxonomy" id="1245592"/>
    <lineage>
        <taxon>Bacteria</taxon>
        <taxon>Pseudomonadati</taxon>
        <taxon>Bacteroidota</taxon>
        <taxon>Flavobacteriia</taxon>
        <taxon>Flavobacteriales</taxon>
        <taxon>Weeksellaceae</taxon>
        <taxon>Chryseobacterium group</taxon>
        <taxon>Epilithonimonas</taxon>
    </lineage>
</organism>
<reference evidence="1 2" key="1">
    <citation type="submission" date="2023-11" db="EMBL/GenBank/DDBJ databases">
        <title>First isolation, identification, and characterization of non-pathogenic Epilithonimonas ginsengisoli isolated from diseased farmed rainbow trout (Oncorhynchus mykiss) in Chile.</title>
        <authorList>
            <person name="Miranda C.D."/>
            <person name="Irgang R."/>
            <person name="Concha C."/>
            <person name="Rojas R."/>
            <person name="Avendano R."/>
        </authorList>
    </citation>
    <scope>NUCLEOTIDE SEQUENCE [LARGE SCALE GENOMIC DNA]</scope>
    <source>
        <strain evidence="1 2">FP99</strain>
    </source>
</reference>